<keyword evidence="1" id="KW-0732">Signal</keyword>
<dbReference type="EMBL" id="VBOS01000471">
    <property type="protein sequence ID" value="TMQ48714.1"/>
    <property type="molecule type" value="Genomic_DNA"/>
</dbReference>
<gene>
    <name evidence="2" type="ORF">E6K72_12810</name>
</gene>
<protein>
    <submittedName>
        <fullName evidence="2">Uncharacterized protein</fullName>
    </submittedName>
</protein>
<dbReference type="AlphaFoldDB" id="A0A538SBH2"/>
<organism evidence="2 3">
    <name type="scientific">Eiseniibacteriota bacterium</name>
    <dbReference type="NCBI Taxonomy" id="2212470"/>
    <lineage>
        <taxon>Bacteria</taxon>
        <taxon>Candidatus Eiseniibacteriota</taxon>
    </lineage>
</organism>
<evidence type="ECO:0000313" key="3">
    <source>
        <dbReference type="Proteomes" id="UP000317716"/>
    </source>
</evidence>
<evidence type="ECO:0000313" key="2">
    <source>
        <dbReference type="EMBL" id="TMQ48714.1"/>
    </source>
</evidence>
<sequence>MMRARFLVAMGVLVVVGCSGNPPRAGADTSPYRLHIQGHLGCGLRALEIEVPWDSDKSGSPFNFTADASDDIDLDRLRWAWAALQKLPEGRTVTFHTGSETIRASSWAGFLVLEPRHLDRDDHHSRIKIPDYIVNAILDHDGRLTDRDLERLVRERGRVTLVKINSDQGGASVWMERAGEPGD</sequence>
<reference evidence="2 3" key="1">
    <citation type="journal article" date="2019" name="Nat. Microbiol.">
        <title>Mediterranean grassland soil C-N compound turnover is dependent on rainfall and depth, and is mediated by genomically divergent microorganisms.</title>
        <authorList>
            <person name="Diamond S."/>
            <person name="Andeer P.F."/>
            <person name="Li Z."/>
            <person name="Crits-Christoph A."/>
            <person name="Burstein D."/>
            <person name="Anantharaman K."/>
            <person name="Lane K.R."/>
            <person name="Thomas B.C."/>
            <person name="Pan C."/>
            <person name="Northen T.R."/>
            <person name="Banfield J.F."/>
        </authorList>
    </citation>
    <scope>NUCLEOTIDE SEQUENCE [LARGE SCALE GENOMIC DNA]</scope>
    <source>
        <strain evidence="2">WS_2</strain>
    </source>
</reference>
<comment type="caution">
    <text evidence="2">The sequence shown here is derived from an EMBL/GenBank/DDBJ whole genome shotgun (WGS) entry which is preliminary data.</text>
</comment>
<name>A0A538SBH2_UNCEI</name>
<proteinExistence type="predicted"/>
<dbReference type="PROSITE" id="PS51257">
    <property type="entry name" value="PROKAR_LIPOPROTEIN"/>
    <property type="match status" value="1"/>
</dbReference>
<feature type="chain" id="PRO_5021940469" evidence="1">
    <location>
        <begin position="28"/>
        <end position="183"/>
    </location>
</feature>
<evidence type="ECO:0000256" key="1">
    <source>
        <dbReference type="SAM" id="SignalP"/>
    </source>
</evidence>
<accession>A0A538SBH2</accession>
<dbReference type="Proteomes" id="UP000317716">
    <property type="component" value="Unassembled WGS sequence"/>
</dbReference>
<feature type="signal peptide" evidence="1">
    <location>
        <begin position="1"/>
        <end position="27"/>
    </location>
</feature>